<feature type="compositionally biased region" description="Pro residues" evidence="1">
    <location>
        <begin position="1"/>
        <end position="10"/>
    </location>
</feature>
<protein>
    <submittedName>
        <fullName evidence="2">Uncharacterized protein</fullName>
    </submittedName>
</protein>
<organism evidence="2 3">
    <name type="scientific">Streptomyces vastus</name>
    <dbReference type="NCBI Taxonomy" id="285451"/>
    <lineage>
        <taxon>Bacteria</taxon>
        <taxon>Bacillati</taxon>
        <taxon>Actinomycetota</taxon>
        <taxon>Actinomycetes</taxon>
        <taxon>Kitasatosporales</taxon>
        <taxon>Streptomycetaceae</taxon>
        <taxon>Streptomyces</taxon>
    </lineage>
</organism>
<proteinExistence type="predicted"/>
<evidence type="ECO:0000313" key="2">
    <source>
        <dbReference type="EMBL" id="GAA2629590.1"/>
    </source>
</evidence>
<comment type="caution">
    <text evidence="2">The sequence shown here is derived from an EMBL/GenBank/DDBJ whole genome shotgun (WGS) entry which is preliminary data.</text>
</comment>
<name>A0ABN3QMB2_9ACTN</name>
<reference evidence="2 3" key="1">
    <citation type="journal article" date="2019" name="Int. J. Syst. Evol. Microbiol.">
        <title>The Global Catalogue of Microorganisms (GCM) 10K type strain sequencing project: providing services to taxonomists for standard genome sequencing and annotation.</title>
        <authorList>
            <consortium name="The Broad Institute Genomics Platform"/>
            <consortium name="The Broad Institute Genome Sequencing Center for Infectious Disease"/>
            <person name="Wu L."/>
            <person name="Ma J."/>
        </authorList>
    </citation>
    <scope>NUCLEOTIDE SEQUENCE [LARGE SCALE GENOMIC DNA]</scope>
    <source>
        <strain evidence="2 3">JCM 4524</strain>
    </source>
</reference>
<evidence type="ECO:0000313" key="3">
    <source>
        <dbReference type="Proteomes" id="UP001500151"/>
    </source>
</evidence>
<feature type="compositionally biased region" description="Basic and acidic residues" evidence="1">
    <location>
        <begin position="19"/>
        <end position="29"/>
    </location>
</feature>
<dbReference type="EMBL" id="BAAASJ010000022">
    <property type="protein sequence ID" value="GAA2629590.1"/>
    <property type="molecule type" value="Genomic_DNA"/>
</dbReference>
<evidence type="ECO:0000256" key="1">
    <source>
        <dbReference type="SAM" id="MobiDB-lite"/>
    </source>
</evidence>
<feature type="region of interest" description="Disordered" evidence="1">
    <location>
        <begin position="1"/>
        <end position="51"/>
    </location>
</feature>
<dbReference type="Proteomes" id="UP001500151">
    <property type="component" value="Unassembled WGS sequence"/>
</dbReference>
<keyword evidence="3" id="KW-1185">Reference proteome</keyword>
<gene>
    <name evidence="2" type="ORF">GCM10010307_20500</name>
</gene>
<sequence length="84" mass="8623">MLAPITPPPMITTSAEVGTVRKAEEDNGPRSHPWARPADADGSDRPAGGGGCQYGVGAEQLSVTTVICAVRHRAATQPLTSING</sequence>
<accession>A0ABN3QMB2</accession>